<dbReference type="PROSITE" id="PS52016">
    <property type="entry name" value="TONB_DEPENDENT_REC_3"/>
    <property type="match status" value="1"/>
</dbReference>
<feature type="domain" description="TonB-dependent receptor plug" evidence="12">
    <location>
        <begin position="140"/>
        <end position="265"/>
    </location>
</feature>
<proteinExistence type="inferred from homology"/>
<comment type="caution">
    <text evidence="13">The sequence shown here is derived from an EMBL/GenBank/DDBJ whole genome shotgun (WGS) entry which is preliminary data.</text>
</comment>
<dbReference type="InterPro" id="IPR039426">
    <property type="entry name" value="TonB-dep_rcpt-like"/>
</dbReference>
<sequence>MKKILLFTLIMPYLAMGANAHPKANVGAISNSRLTRSDSKQATKTIETIKGTVKDASGQPLIGVNVQVKGTTRGSQTDVNGTFTVQASVGETLVISYIGYAKKEIIISSAAALNIVLAEDSKTLGEVVVTALGIKRSANSLTYASQQINSESINLVKTNNLMNSLSGKVAGLTISSSASGIGGSVKVNLRGSRSANGSNQPLYVVDGIPILNSANANGQPGNTYGGSPDGGDGISNLNPEDIASVSVLEGASAAALYGSQAQNGVILITTKKGKAGKAQINFTSGVTVDHAVSLPKFQNQYGQTAGMTSGDITSWGAPITNTTDNLKAFFQNGVNLTNSINLSAGNEAAQTFISYANTHATGIEPNNKLNRNNFSLHETAGFLNNKLTVDGNINYINQTINNSPNLGFYSNPITSLYMFPRGVDIQPYKDQYLFPDKTGYARQNWITNGAGDLHQDSPWWIINREPGIAQRNRILLSGSVKYEFNKWLNVQVRGNADRVTDDFEKDFYSGSNNVYDNRGNGFLALSNQTVTQKYGDAIVNFTVPLPHSDFKINGLVGTSITDIQTKGISYGGPLSTPDFFSAGNIIAALAGSPGNTTLNAIGKGGYPNITTPTFAISPAHSQLQAIFGSADFSYKDWAYLTVTGRNDWSSNLSFTNNFSYFYPSVGGSVILSKALHLPEVITYAKLRGSYAQVGNTIPPYLTNIQNTQGGDGSLIFTTTAAPNTLKPEKTNSYEAGADLRFFDSKVNLSFTFFKTNTLNQYVPVIPSSTSLVSTRYTNAGNIQNKGFEFVLGYDVFSNPDLSWNTSFNGSVIKNTIIDVDDKDGINSFDLHAGDNGYALRLVKGGSYGDLYARTLARDAQGRVILSGTGTATDPYTPTKTNDYQYVGNTNPKFQLGWSNTFTYKRFTLNVLVDGKFGGQVMSMTQGFLDWAGVSEASGQARQQGGVKVNGVNSTGQAVSTVNAQAWYSYIGNRDGVLGEYIYSATVVRLREAALGYTLPITNSAFKSIKLSLTGRNLFYFYKKAPYDPELTMGTGNTFSGIDLFGQPAVRSMGFNLNVTF</sequence>
<dbReference type="NCBIfam" id="TIGR04056">
    <property type="entry name" value="OMP_RagA_SusC"/>
    <property type="match status" value="1"/>
</dbReference>
<evidence type="ECO:0000256" key="2">
    <source>
        <dbReference type="ARBA" id="ARBA00022448"/>
    </source>
</evidence>
<dbReference type="InterPro" id="IPR023997">
    <property type="entry name" value="TonB-dep_OMP_SusC/RagA_CS"/>
</dbReference>
<dbReference type="InterPro" id="IPR036942">
    <property type="entry name" value="Beta-barrel_TonB_sf"/>
</dbReference>
<accession>A0A841JR15</accession>
<dbReference type="Pfam" id="PF13715">
    <property type="entry name" value="CarbopepD_reg_2"/>
    <property type="match status" value="1"/>
</dbReference>
<protein>
    <submittedName>
        <fullName evidence="13">TonB-linked SusC/RagA family outer membrane protein</fullName>
    </submittedName>
</protein>
<feature type="domain" description="TonB-dependent receptor-like beta-barrel" evidence="11">
    <location>
        <begin position="433"/>
        <end position="912"/>
    </location>
</feature>
<dbReference type="SUPFAM" id="SSF56935">
    <property type="entry name" value="Porins"/>
    <property type="match status" value="1"/>
</dbReference>
<dbReference type="Pfam" id="PF07715">
    <property type="entry name" value="Plug"/>
    <property type="match status" value="1"/>
</dbReference>
<evidence type="ECO:0000313" key="14">
    <source>
        <dbReference type="Proteomes" id="UP000548326"/>
    </source>
</evidence>
<evidence type="ECO:0000313" key="13">
    <source>
        <dbReference type="EMBL" id="MBB6130735.1"/>
    </source>
</evidence>
<evidence type="ECO:0000256" key="9">
    <source>
        <dbReference type="RuleBase" id="RU003357"/>
    </source>
</evidence>
<dbReference type="NCBIfam" id="TIGR04057">
    <property type="entry name" value="SusC_RagA_signa"/>
    <property type="match status" value="1"/>
</dbReference>
<evidence type="ECO:0000256" key="1">
    <source>
        <dbReference type="ARBA" id="ARBA00004571"/>
    </source>
</evidence>
<evidence type="ECO:0000256" key="8">
    <source>
        <dbReference type="PROSITE-ProRule" id="PRU01360"/>
    </source>
</evidence>
<evidence type="ECO:0000256" key="5">
    <source>
        <dbReference type="ARBA" id="ARBA00023077"/>
    </source>
</evidence>
<comment type="subcellular location">
    <subcellularLocation>
        <location evidence="1 8">Cell outer membrane</location>
        <topology evidence="1 8">Multi-pass membrane protein</topology>
    </subcellularLocation>
</comment>
<keyword evidence="5 9" id="KW-0798">TonB box</keyword>
<evidence type="ECO:0000259" key="12">
    <source>
        <dbReference type="Pfam" id="PF07715"/>
    </source>
</evidence>
<evidence type="ECO:0000256" key="4">
    <source>
        <dbReference type="ARBA" id="ARBA00022692"/>
    </source>
</evidence>
<name>A0A841JR15_9SPHI</name>
<evidence type="ECO:0000256" key="10">
    <source>
        <dbReference type="SAM" id="SignalP"/>
    </source>
</evidence>
<evidence type="ECO:0000256" key="6">
    <source>
        <dbReference type="ARBA" id="ARBA00023136"/>
    </source>
</evidence>
<keyword evidence="10" id="KW-0732">Signal</keyword>
<dbReference type="Gene3D" id="2.40.170.20">
    <property type="entry name" value="TonB-dependent receptor, beta-barrel domain"/>
    <property type="match status" value="1"/>
</dbReference>
<keyword evidence="6 8" id="KW-0472">Membrane</keyword>
<keyword evidence="3 8" id="KW-1134">Transmembrane beta strand</keyword>
<reference evidence="13 14" key="1">
    <citation type="submission" date="2020-08" db="EMBL/GenBank/DDBJ databases">
        <title>Genomic Encyclopedia of Type Strains, Phase IV (KMG-V): Genome sequencing to study the core and pangenomes of soil and plant-associated prokaryotes.</title>
        <authorList>
            <person name="Whitman W."/>
        </authorList>
    </citation>
    <scope>NUCLEOTIDE SEQUENCE [LARGE SCALE GENOMIC DNA]</scope>
    <source>
        <strain evidence="13 14">MP601</strain>
    </source>
</reference>
<dbReference type="Gene3D" id="2.60.40.1120">
    <property type="entry name" value="Carboxypeptidase-like, regulatory domain"/>
    <property type="match status" value="1"/>
</dbReference>
<dbReference type="InterPro" id="IPR037066">
    <property type="entry name" value="Plug_dom_sf"/>
</dbReference>
<dbReference type="RefSeq" id="WP_183589431.1">
    <property type="nucleotide sequence ID" value="NZ_JACHCA010000017.1"/>
</dbReference>
<feature type="signal peptide" evidence="10">
    <location>
        <begin position="1"/>
        <end position="20"/>
    </location>
</feature>
<keyword evidence="7 8" id="KW-0998">Cell outer membrane</keyword>
<dbReference type="Gene3D" id="2.170.130.10">
    <property type="entry name" value="TonB-dependent receptor, plug domain"/>
    <property type="match status" value="1"/>
</dbReference>
<dbReference type="InterPro" id="IPR008969">
    <property type="entry name" value="CarboxyPept-like_regulatory"/>
</dbReference>
<evidence type="ECO:0000259" key="11">
    <source>
        <dbReference type="Pfam" id="PF00593"/>
    </source>
</evidence>
<dbReference type="SUPFAM" id="SSF49464">
    <property type="entry name" value="Carboxypeptidase regulatory domain-like"/>
    <property type="match status" value="1"/>
</dbReference>
<organism evidence="13 14">
    <name type="scientific">Mucilaginibacter lappiensis</name>
    <dbReference type="NCBI Taxonomy" id="354630"/>
    <lineage>
        <taxon>Bacteria</taxon>
        <taxon>Pseudomonadati</taxon>
        <taxon>Bacteroidota</taxon>
        <taxon>Sphingobacteriia</taxon>
        <taxon>Sphingobacteriales</taxon>
        <taxon>Sphingobacteriaceae</taxon>
        <taxon>Mucilaginibacter</taxon>
    </lineage>
</organism>
<dbReference type="InterPro" id="IPR000531">
    <property type="entry name" value="Beta-barrel_TonB"/>
</dbReference>
<evidence type="ECO:0000256" key="7">
    <source>
        <dbReference type="ARBA" id="ARBA00023237"/>
    </source>
</evidence>
<dbReference type="Pfam" id="PF00593">
    <property type="entry name" value="TonB_dep_Rec_b-barrel"/>
    <property type="match status" value="1"/>
</dbReference>
<feature type="chain" id="PRO_5032528648" evidence="10">
    <location>
        <begin position="21"/>
        <end position="1060"/>
    </location>
</feature>
<keyword evidence="2 8" id="KW-0813">Transport</keyword>
<dbReference type="AlphaFoldDB" id="A0A841JR15"/>
<evidence type="ECO:0000256" key="3">
    <source>
        <dbReference type="ARBA" id="ARBA00022452"/>
    </source>
</evidence>
<gene>
    <name evidence="13" type="ORF">HDF22_004880</name>
</gene>
<dbReference type="Proteomes" id="UP000548326">
    <property type="component" value="Unassembled WGS sequence"/>
</dbReference>
<comment type="similarity">
    <text evidence="8 9">Belongs to the TonB-dependent receptor family.</text>
</comment>
<dbReference type="InterPro" id="IPR023996">
    <property type="entry name" value="TonB-dep_OMP_SusC/RagA"/>
</dbReference>
<keyword evidence="4 8" id="KW-0812">Transmembrane</keyword>
<dbReference type="EMBL" id="JACHCA010000017">
    <property type="protein sequence ID" value="MBB6130735.1"/>
    <property type="molecule type" value="Genomic_DNA"/>
</dbReference>
<dbReference type="InterPro" id="IPR012910">
    <property type="entry name" value="Plug_dom"/>
</dbReference>
<dbReference type="GO" id="GO:0009279">
    <property type="term" value="C:cell outer membrane"/>
    <property type="evidence" value="ECO:0007669"/>
    <property type="project" value="UniProtKB-SubCell"/>
</dbReference>